<protein>
    <recommendedName>
        <fullName evidence="3">Phosphatidic acid phosphatase type 2/haloperoxidase domain-containing protein</fullName>
    </recommendedName>
</protein>
<feature type="domain" description="Phosphatidic acid phosphatase type 2/haloperoxidase" evidence="3">
    <location>
        <begin position="81"/>
        <end position="193"/>
    </location>
</feature>
<feature type="transmembrane region" description="Helical" evidence="2">
    <location>
        <begin position="7"/>
        <end position="27"/>
    </location>
</feature>
<feature type="transmembrane region" description="Helical" evidence="2">
    <location>
        <begin position="154"/>
        <end position="172"/>
    </location>
</feature>
<dbReference type="EMBL" id="BAAAPH010000030">
    <property type="protein sequence ID" value="GAA1601814.1"/>
    <property type="molecule type" value="Genomic_DNA"/>
</dbReference>
<proteinExistence type="predicted"/>
<feature type="transmembrane region" description="Helical" evidence="2">
    <location>
        <begin position="123"/>
        <end position="142"/>
    </location>
</feature>
<evidence type="ECO:0000313" key="4">
    <source>
        <dbReference type="EMBL" id="GAA1601814.1"/>
    </source>
</evidence>
<feature type="region of interest" description="Disordered" evidence="1">
    <location>
        <begin position="202"/>
        <end position="224"/>
    </location>
</feature>
<dbReference type="SUPFAM" id="SSF48317">
    <property type="entry name" value="Acid phosphatase/Vanadium-dependent haloperoxidase"/>
    <property type="match status" value="1"/>
</dbReference>
<feature type="compositionally biased region" description="Basic and acidic residues" evidence="1">
    <location>
        <begin position="202"/>
        <end position="211"/>
    </location>
</feature>
<evidence type="ECO:0000256" key="1">
    <source>
        <dbReference type="SAM" id="MobiDB-lite"/>
    </source>
</evidence>
<gene>
    <name evidence="4" type="ORF">GCM10009804_67960</name>
</gene>
<feature type="transmembrane region" description="Helical" evidence="2">
    <location>
        <begin position="178"/>
        <end position="196"/>
    </location>
</feature>
<keyword evidence="2" id="KW-0812">Transmembrane</keyword>
<dbReference type="RefSeq" id="WP_344240304.1">
    <property type="nucleotide sequence ID" value="NZ_BAAAPH010000030.1"/>
</dbReference>
<dbReference type="SMART" id="SM00014">
    <property type="entry name" value="acidPPc"/>
    <property type="match status" value="1"/>
</dbReference>
<evidence type="ECO:0000256" key="2">
    <source>
        <dbReference type="SAM" id="Phobius"/>
    </source>
</evidence>
<keyword evidence="5" id="KW-1185">Reference proteome</keyword>
<feature type="compositionally biased region" description="Low complexity" evidence="1">
    <location>
        <begin position="214"/>
        <end position="224"/>
    </location>
</feature>
<comment type="caution">
    <text evidence="4">The sequence shown here is derived from an EMBL/GenBank/DDBJ whole genome shotgun (WGS) entry which is preliminary data.</text>
</comment>
<organism evidence="4 5">
    <name type="scientific">Kribbella hippodromi</name>
    <dbReference type="NCBI Taxonomy" id="434347"/>
    <lineage>
        <taxon>Bacteria</taxon>
        <taxon>Bacillati</taxon>
        <taxon>Actinomycetota</taxon>
        <taxon>Actinomycetes</taxon>
        <taxon>Propionibacteriales</taxon>
        <taxon>Kribbellaceae</taxon>
        <taxon>Kribbella</taxon>
    </lineage>
</organism>
<sequence>MRSTSQIRLPVVVGAVLFVAALIDLIANGPLRRWDHTVFPLGRPANQLWYVVSDIGDVWPLAVVLIVTAVVHVVRRRPIRTLIVAAGWVAVTQAVVLLTKTLVGRTPPKGHVDELAAGGMSWPSGHTADSLAMLMIAATVLTMPGTKLDTVLKWVVPIVSAAVAVSVVRLFYHWPSDVVGGWSLGLILGSLARWSIRSEWARGRSRPREPAPAEPAQSQPRPLP</sequence>
<dbReference type="InterPro" id="IPR000326">
    <property type="entry name" value="PAP2/HPO"/>
</dbReference>
<feature type="transmembrane region" description="Helical" evidence="2">
    <location>
        <begin position="47"/>
        <end position="74"/>
    </location>
</feature>
<reference evidence="5" key="1">
    <citation type="journal article" date="2019" name="Int. J. Syst. Evol. Microbiol.">
        <title>The Global Catalogue of Microorganisms (GCM) 10K type strain sequencing project: providing services to taxonomists for standard genome sequencing and annotation.</title>
        <authorList>
            <consortium name="The Broad Institute Genomics Platform"/>
            <consortium name="The Broad Institute Genome Sequencing Center for Infectious Disease"/>
            <person name="Wu L."/>
            <person name="Ma J."/>
        </authorList>
    </citation>
    <scope>NUCLEOTIDE SEQUENCE [LARGE SCALE GENOMIC DNA]</scope>
    <source>
        <strain evidence="5">JCM 15572</strain>
    </source>
</reference>
<name>A0ABN2EBX0_9ACTN</name>
<keyword evidence="2" id="KW-0472">Membrane</keyword>
<dbReference type="Proteomes" id="UP001501705">
    <property type="component" value="Unassembled WGS sequence"/>
</dbReference>
<evidence type="ECO:0000313" key="5">
    <source>
        <dbReference type="Proteomes" id="UP001501705"/>
    </source>
</evidence>
<feature type="transmembrane region" description="Helical" evidence="2">
    <location>
        <begin position="81"/>
        <end position="103"/>
    </location>
</feature>
<dbReference type="InterPro" id="IPR036938">
    <property type="entry name" value="PAP2/HPO_sf"/>
</dbReference>
<keyword evidence="2" id="KW-1133">Transmembrane helix</keyword>
<evidence type="ECO:0000259" key="3">
    <source>
        <dbReference type="SMART" id="SM00014"/>
    </source>
</evidence>
<dbReference type="Pfam" id="PF01569">
    <property type="entry name" value="PAP2"/>
    <property type="match status" value="1"/>
</dbReference>
<dbReference type="Gene3D" id="1.20.144.10">
    <property type="entry name" value="Phosphatidic acid phosphatase type 2/haloperoxidase"/>
    <property type="match status" value="1"/>
</dbReference>
<accession>A0ABN2EBX0</accession>